<dbReference type="Proteomes" id="UP001610335">
    <property type="component" value="Unassembled WGS sequence"/>
</dbReference>
<evidence type="ECO:0000313" key="2">
    <source>
        <dbReference type="Proteomes" id="UP001610335"/>
    </source>
</evidence>
<gene>
    <name evidence="1" type="ORF">BDW59DRAFT_166824</name>
</gene>
<accession>A0ABR4HIV5</accession>
<keyword evidence="2" id="KW-1185">Reference proteome</keyword>
<evidence type="ECO:0000313" key="1">
    <source>
        <dbReference type="EMBL" id="KAL2815418.1"/>
    </source>
</evidence>
<dbReference type="Gene3D" id="3.40.50.300">
    <property type="entry name" value="P-loop containing nucleotide triphosphate hydrolases"/>
    <property type="match status" value="1"/>
</dbReference>
<sequence>MDILSSTAQQLTDQAQRLSTIFGLTKSSPHDRFFIAMGKTGSGESSFVARCTGKDVTVGHGLYSCTSSIDTYSYTLPPLPHQRRKENRQIPLIDTPGFNDTNRSDIEMLSILASYFGASYANGVSIHGILILHPITDNRVGGSSMRNVEMMKKMCGWASSASAFSLGVGMQGQGQEERGALEKREAELLTEQRFLGELVAGGAGIFKDNEDGRRDINGETLSACYWSYVRGPSVCGYVEGTMLYALKALMWCGGIYSSADDPVKRTR</sequence>
<evidence type="ECO:0008006" key="3">
    <source>
        <dbReference type="Google" id="ProtNLM"/>
    </source>
</evidence>
<comment type="caution">
    <text evidence="1">The sequence shown here is derived from an EMBL/GenBank/DDBJ whole genome shotgun (WGS) entry which is preliminary data.</text>
</comment>
<dbReference type="InterPro" id="IPR027417">
    <property type="entry name" value="P-loop_NTPase"/>
</dbReference>
<protein>
    <recommendedName>
        <fullName evidence="3">G domain-containing protein</fullName>
    </recommendedName>
</protein>
<proteinExistence type="predicted"/>
<reference evidence="1 2" key="1">
    <citation type="submission" date="2024-07" db="EMBL/GenBank/DDBJ databases">
        <title>Section-level genome sequencing and comparative genomics of Aspergillus sections Usti and Cavernicolus.</title>
        <authorList>
            <consortium name="Lawrence Berkeley National Laboratory"/>
            <person name="Nybo J.L."/>
            <person name="Vesth T.C."/>
            <person name="Theobald S."/>
            <person name="Frisvad J.C."/>
            <person name="Larsen T.O."/>
            <person name="Kjaerboelling I."/>
            <person name="Rothschild-Mancinelli K."/>
            <person name="Lyhne E.K."/>
            <person name="Kogle M.E."/>
            <person name="Barry K."/>
            <person name="Clum A."/>
            <person name="Na H."/>
            <person name="Ledsgaard L."/>
            <person name="Lin J."/>
            <person name="Lipzen A."/>
            <person name="Kuo A."/>
            <person name="Riley R."/>
            <person name="Mondo S."/>
            <person name="LaButti K."/>
            <person name="Haridas S."/>
            <person name="Pangalinan J."/>
            <person name="Salamov A.A."/>
            <person name="Simmons B.A."/>
            <person name="Magnuson J.K."/>
            <person name="Chen J."/>
            <person name="Drula E."/>
            <person name="Henrissat B."/>
            <person name="Wiebenga A."/>
            <person name="Lubbers R.J."/>
            <person name="Gomes A.C."/>
            <person name="Makela M.R."/>
            <person name="Stajich J."/>
            <person name="Grigoriev I.V."/>
            <person name="Mortensen U.H."/>
            <person name="De vries R.P."/>
            <person name="Baker S.E."/>
            <person name="Andersen M.R."/>
        </authorList>
    </citation>
    <scope>NUCLEOTIDE SEQUENCE [LARGE SCALE GENOMIC DNA]</scope>
    <source>
        <strain evidence="1 2">CBS 600.67</strain>
    </source>
</reference>
<dbReference type="SUPFAM" id="SSF52540">
    <property type="entry name" value="P-loop containing nucleoside triphosphate hydrolases"/>
    <property type="match status" value="1"/>
</dbReference>
<name>A0ABR4HIV5_9EURO</name>
<dbReference type="EMBL" id="JBFXLS010000113">
    <property type="protein sequence ID" value="KAL2815418.1"/>
    <property type="molecule type" value="Genomic_DNA"/>
</dbReference>
<dbReference type="CDD" id="cd00882">
    <property type="entry name" value="Ras_like_GTPase"/>
    <property type="match status" value="1"/>
</dbReference>
<organism evidence="1 2">
    <name type="scientific">Aspergillus cavernicola</name>
    <dbReference type="NCBI Taxonomy" id="176166"/>
    <lineage>
        <taxon>Eukaryota</taxon>
        <taxon>Fungi</taxon>
        <taxon>Dikarya</taxon>
        <taxon>Ascomycota</taxon>
        <taxon>Pezizomycotina</taxon>
        <taxon>Eurotiomycetes</taxon>
        <taxon>Eurotiomycetidae</taxon>
        <taxon>Eurotiales</taxon>
        <taxon>Aspergillaceae</taxon>
        <taxon>Aspergillus</taxon>
        <taxon>Aspergillus subgen. Nidulantes</taxon>
    </lineage>
</organism>